<dbReference type="SMART" id="SM00633">
    <property type="entry name" value="Glyco_10"/>
    <property type="match status" value="1"/>
</dbReference>
<evidence type="ECO:0000256" key="2">
    <source>
        <dbReference type="ARBA" id="ARBA00022737"/>
    </source>
</evidence>
<dbReference type="Pfam" id="PF02018">
    <property type="entry name" value="CBM_4_9"/>
    <property type="match status" value="1"/>
</dbReference>
<name>W9SDX1_9ROSA</name>
<dbReference type="EMBL" id="KE621913">
    <property type="protein sequence ID" value="EXC41981.1"/>
    <property type="molecule type" value="Genomic_DNA"/>
</dbReference>
<feature type="domain" description="GH10" evidence="6">
    <location>
        <begin position="202"/>
        <end position="369"/>
    </location>
</feature>
<proteinExistence type="inferred from homology"/>
<keyword evidence="5" id="KW-0624">Polysaccharide degradation</keyword>
<keyword evidence="3 7" id="KW-0378">Hydrolase</keyword>
<sequence length="635" mass="72398">MGNTTSISLNILLAKILTKQCLREPQAAFYGGGIIVNPEFDHGIEGWKVFGQGKIEGRLAKEGNRFIVAHNRTHPLDSFSQKVQVDQGKIYSFSAWVQVSEGSEIVAVVFRPTKGDLTHGGKVIARSGCWSLLKGGMVANFSSPIEIFFECKNTSAEIWADNVSLQPFTKKQWRSHQDQSISKIRKSNIRFQVTSADKTPLEDAQVSIKQTKSDFPFGCGMNYHILQSTDYQNWFSSRFKATTFTNEMKWYSTEKGQGEENYTIADAMMEFAQSNGIRVRGHNVFWDNPKYQPSWVKSLSTDELRSAAAKRISSVVSRYSGKLIGWDVVNENLHFSFFEDKLSQNASAEFYHIAQQLDPNTTMFLNEYNTIEYSDDEASSPLNYHKKLVEILSFPGNAQYLEEILREGYSHPAVQGIIMFAGPELAGFNVTTLADINFENTPAGYVVDELIQEWNSGTLETRTDNKGFIDLSLFHGDYGVTVKHPLTNSSATMSLRGVSYVEFGNEFEKYGQQLERKKRSQVLLSSFLEWSKRVRFTRSEHPTFDPFRHPYEKDQQTFWRWFNGDTKGRLIIRCGLALQNRHFFEIMLRNGAYINSESEPASDGQLAFRITIEPSPKGLLVLFIRIPEWVKNRMF</sequence>
<dbReference type="InterPro" id="IPR017853">
    <property type="entry name" value="GH"/>
</dbReference>
<dbReference type="InterPro" id="IPR003305">
    <property type="entry name" value="CenC_carb-bd"/>
</dbReference>
<keyword evidence="8" id="KW-1185">Reference proteome</keyword>
<protein>
    <submittedName>
        <fullName evidence="7">Putative endo-1,4-beta-xylanase C</fullName>
    </submittedName>
</protein>
<dbReference type="SUPFAM" id="SSF51445">
    <property type="entry name" value="(Trans)glycosidases"/>
    <property type="match status" value="1"/>
</dbReference>
<evidence type="ECO:0000256" key="4">
    <source>
        <dbReference type="ARBA" id="ARBA00023277"/>
    </source>
</evidence>
<evidence type="ECO:0000256" key="3">
    <source>
        <dbReference type="ARBA" id="ARBA00022801"/>
    </source>
</evidence>
<dbReference type="STRING" id="981085.W9SDX1"/>
<dbReference type="InterPro" id="IPR008979">
    <property type="entry name" value="Galactose-bd-like_sf"/>
</dbReference>
<gene>
    <name evidence="7" type="ORF">L484_000731</name>
</gene>
<keyword evidence="7" id="KW-0858">Xylan degradation</keyword>
<dbReference type="PROSITE" id="PS51760">
    <property type="entry name" value="GH10_2"/>
    <property type="match status" value="1"/>
</dbReference>
<dbReference type="Pfam" id="PF00331">
    <property type="entry name" value="Glyco_hydro_10"/>
    <property type="match status" value="1"/>
</dbReference>
<keyword evidence="2" id="KW-0677">Repeat</keyword>
<evidence type="ECO:0000259" key="6">
    <source>
        <dbReference type="PROSITE" id="PS51760"/>
    </source>
</evidence>
<evidence type="ECO:0000313" key="7">
    <source>
        <dbReference type="EMBL" id="EXC41981.1"/>
    </source>
</evidence>
<reference evidence="8" key="1">
    <citation type="submission" date="2013-01" db="EMBL/GenBank/DDBJ databases">
        <title>Draft Genome Sequence of a Mulberry Tree, Morus notabilis C.K. Schneid.</title>
        <authorList>
            <person name="He N."/>
            <person name="Zhao S."/>
        </authorList>
    </citation>
    <scope>NUCLEOTIDE SEQUENCE</scope>
</reference>
<evidence type="ECO:0000256" key="5">
    <source>
        <dbReference type="ARBA" id="ARBA00023326"/>
    </source>
</evidence>
<dbReference type="AlphaFoldDB" id="W9SDX1"/>
<dbReference type="Proteomes" id="UP000030645">
    <property type="component" value="Unassembled WGS sequence"/>
</dbReference>
<organism evidence="7 8">
    <name type="scientific">Morus notabilis</name>
    <dbReference type="NCBI Taxonomy" id="981085"/>
    <lineage>
        <taxon>Eukaryota</taxon>
        <taxon>Viridiplantae</taxon>
        <taxon>Streptophyta</taxon>
        <taxon>Embryophyta</taxon>
        <taxon>Tracheophyta</taxon>
        <taxon>Spermatophyta</taxon>
        <taxon>Magnoliopsida</taxon>
        <taxon>eudicotyledons</taxon>
        <taxon>Gunneridae</taxon>
        <taxon>Pentapetalae</taxon>
        <taxon>rosids</taxon>
        <taxon>fabids</taxon>
        <taxon>Rosales</taxon>
        <taxon>Moraceae</taxon>
        <taxon>Moreae</taxon>
        <taxon>Morus</taxon>
    </lineage>
</organism>
<evidence type="ECO:0000313" key="8">
    <source>
        <dbReference type="Proteomes" id="UP000030645"/>
    </source>
</evidence>
<dbReference type="GO" id="GO:0031176">
    <property type="term" value="F:endo-1,4-beta-xylanase activity"/>
    <property type="evidence" value="ECO:0007669"/>
    <property type="project" value="UniProtKB-ARBA"/>
</dbReference>
<dbReference type="InterPro" id="IPR001000">
    <property type="entry name" value="GH10_dom"/>
</dbReference>
<accession>W9SDX1</accession>
<dbReference type="InterPro" id="IPR044846">
    <property type="entry name" value="GH10"/>
</dbReference>
<dbReference type="GO" id="GO:0045493">
    <property type="term" value="P:xylan catabolic process"/>
    <property type="evidence" value="ECO:0007669"/>
    <property type="project" value="UniProtKB-KW"/>
</dbReference>
<dbReference type="Gene3D" id="2.60.120.260">
    <property type="entry name" value="Galactose-binding domain-like"/>
    <property type="match status" value="1"/>
</dbReference>
<dbReference type="Gene3D" id="3.20.20.80">
    <property type="entry name" value="Glycosidases"/>
    <property type="match status" value="1"/>
</dbReference>
<dbReference type="eggNOG" id="ENOG502RD7C">
    <property type="taxonomic scope" value="Eukaryota"/>
</dbReference>
<keyword evidence="4" id="KW-0119">Carbohydrate metabolism</keyword>
<dbReference type="PANTHER" id="PTHR31490">
    <property type="entry name" value="GLYCOSYL HYDROLASE"/>
    <property type="match status" value="1"/>
</dbReference>
<comment type="similarity">
    <text evidence="1">Belongs to the glycosyl hydrolase 10 (cellulase F) family.</text>
</comment>
<dbReference type="SUPFAM" id="SSF49785">
    <property type="entry name" value="Galactose-binding domain-like"/>
    <property type="match status" value="1"/>
</dbReference>
<dbReference type="PANTHER" id="PTHR31490:SF52">
    <property type="entry name" value="ENDO-1,4-BETA-XYLANASE 5-RELATED"/>
    <property type="match status" value="1"/>
</dbReference>
<keyword evidence="7" id="KW-0326">Glycosidase</keyword>
<evidence type="ECO:0000256" key="1">
    <source>
        <dbReference type="ARBA" id="ARBA00007495"/>
    </source>
</evidence>